<evidence type="ECO:0000313" key="1">
    <source>
        <dbReference type="EMBL" id="KAF4744617.1"/>
    </source>
</evidence>
<dbReference type="EMBL" id="JABANO010010742">
    <property type="protein sequence ID" value="KAF4744617.1"/>
    <property type="molecule type" value="Genomic_DNA"/>
</dbReference>
<protein>
    <submittedName>
        <fullName evidence="1">Uncharacterized protein</fullName>
    </submittedName>
</protein>
<feature type="non-terminal residue" evidence="1">
    <location>
        <position position="1"/>
    </location>
</feature>
<reference evidence="1 2" key="1">
    <citation type="submission" date="2020-04" db="EMBL/GenBank/DDBJ databases">
        <title>Perkinsus olseni comparative genomics.</title>
        <authorList>
            <person name="Bogema D.R."/>
        </authorList>
    </citation>
    <scope>NUCLEOTIDE SEQUENCE [LARGE SCALE GENOMIC DNA]</scope>
    <source>
        <strain evidence="1 2">ATCC PRA-207</strain>
    </source>
</reference>
<keyword evidence="2" id="KW-1185">Reference proteome</keyword>
<dbReference type="Proteomes" id="UP000553632">
    <property type="component" value="Unassembled WGS sequence"/>
</dbReference>
<proteinExistence type="predicted"/>
<accession>A0A7J6TID4</accession>
<name>A0A7J6TID4_PEROL</name>
<sequence>PWRTTSSSTEADKDALQGIRQLLCPEEESFLEDLYKCRREETRMRFEEYKRFWEDVKEVQQKSPEFSVGSKCLVYCPESNQSKHSLKFAGPFEITEIVSDSLRKIKSAGK</sequence>
<evidence type="ECO:0000313" key="2">
    <source>
        <dbReference type="Proteomes" id="UP000553632"/>
    </source>
</evidence>
<feature type="non-terminal residue" evidence="1">
    <location>
        <position position="110"/>
    </location>
</feature>
<organism evidence="1 2">
    <name type="scientific">Perkinsus olseni</name>
    <name type="common">Perkinsus atlanticus</name>
    <dbReference type="NCBI Taxonomy" id="32597"/>
    <lineage>
        <taxon>Eukaryota</taxon>
        <taxon>Sar</taxon>
        <taxon>Alveolata</taxon>
        <taxon>Perkinsozoa</taxon>
        <taxon>Perkinsea</taxon>
        <taxon>Perkinsida</taxon>
        <taxon>Perkinsidae</taxon>
        <taxon>Perkinsus</taxon>
    </lineage>
</organism>
<comment type="caution">
    <text evidence="1">The sequence shown here is derived from an EMBL/GenBank/DDBJ whole genome shotgun (WGS) entry which is preliminary data.</text>
</comment>
<gene>
    <name evidence="1" type="ORF">FOZ63_020009</name>
</gene>
<dbReference type="AlphaFoldDB" id="A0A7J6TID4"/>